<organism evidence="1 2">
    <name type="scientific">Batrachochytrium dendrobatidis (strain JEL423)</name>
    <dbReference type="NCBI Taxonomy" id="403673"/>
    <lineage>
        <taxon>Eukaryota</taxon>
        <taxon>Fungi</taxon>
        <taxon>Fungi incertae sedis</taxon>
        <taxon>Chytridiomycota</taxon>
        <taxon>Chytridiomycota incertae sedis</taxon>
        <taxon>Chytridiomycetes</taxon>
        <taxon>Rhizophydiales</taxon>
        <taxon>Rhizophydiales incertae sedis</taxon>
        <taxon>Batrachochytrium</taxon>
    </lineage>
</organism>
<proteinExistence type="predicted"/>
<evidence type="ECO:0000313" key="1">
    <source>
        <dbReference type="EMBL" id="OAJ44501.1"/>
    </source>
</evidence>
<reference evidence="1 2" key="1">
    <citation type="submission" date="2006-10" db="EMBL/GenBank/DDBJ databases">
        <title>The Genome Sequence of Batrachochytrium dendrobatidis JEL423.</title>
        <authorList>
            <consortium name="The Broad Institute Genome Sequencing Platform"/>
            <person name="Birren B."/>
            <person name="Lander E."/>
            <person name="Galagan J."/>
            <person name="Cuomo C."/>
            <person name="Devon K."/>
            <person name="Jaffe D."/>
            <person name="Butler J."/>
            <person name="Alvarez P."/>
            <person name="Gnerre S."/>
            <person name="Grabherr M."/>
            <person name="Kleber M."/>
            <person name="Mauceli E."/>
            <person name="Brockman W."/>
            <person name="Young S."/>
            <person name="LaButti K."/>
            <person name="Sykes S."/>
            <person name="DeCaprio D."/>
            <person name="Crawford M."/>
            <person name="Koehrsen M."/>
            <person name="Engels R."/>
            <person name="Montgomery P."/>
            <person name="Pearson M."/>
            <person name="Howarth C."/>
            <person name="Larson L."/>
            <person name="White J."/>
            <person name="O'Leary S."/>
            <person name="Kodira C."/>
            <person name="Zeng Q."/>
            <person name="Yandava C."/>
            <person name="Alvarado L."/>
            <person name="Longcore J."/>
            <person name="James T."/>
        </authorList>
    </citation>
    <scope>NUCLEOTIDE SEQUENCE [LARGE SCALE GENOMIC DNA]</scope>
    <source>
        <strain evidence="1 2">JEL423</strain>
    </source>
</reference>
<gene>
    <name evidence="1" type="ORF">BDEG_27723</name>
</gene>
<reference evidence="1 2" key="2">
    <citation type="submission" date="2016-05" db="EMBL/GenBank/DDBJ databases">
        <title>Lineage-specific infection strategies underlie the spectrum of fungal disease in amphibians.</title>
        <authorList>
            <person name="Cuomo C.A."/>
            <person name="Farrer R.A."/>
            <person name="James T."/>
            <person name="Longcore J."/>
            <person name="Birren B."/>
        </authorList>
    </citation>
    <scope>NUCLEOTIDE SEQUENCE [LARGE SCALE GENOMIC DNA]</scope>
    <source>
        <strain evidence="1 2">JEL423</strain>
    </source>
</reference>
<dbReference type="EMBL" id="DS022312">
    <property type="protein sequence ID" value="OAJ44501.1"/>
    <property type="molecule type" value="Genomic_DNA"/>
</dbReference>
<evidence type="ECO:0000313" key="2">
    <source>
        <dbReference type="Proteomes" id="UP000077115"/>
    </source>
</evidence>
<dbReference type="Proteomes" id="UP000077115">
    <property type="component" value="Unassembled WGS sequence"/>
</dbReference>
<sequence length="132" mass="14704">MNQYTNITVSVKSTSVVRWNDLSDCSDIFSNQPFKQDQGRFSVTLTRNSSLHYVMDGVETNYNAWDSLAALGTNGTVGSSPIFIKSKNDVGSNPTITGSYNYFKKTIQINGINVSTNHLKRPDQLDKLVYLV</sequence>
<protein>
    <submittedName>
        <fullName evidence="1">Uncharacterized protein</fullName>
    </submittedName>
</protein>
<dbReference type="AlphaFoldDB" id="A0A177WYC1"/>
<name>A0A177WYC1_BATDL</name>
<dbReference type="VEuPathDB" id="FungiDB:BDEG_27723"/>
<accession>A0A177WYC1</accession>